<feature type="repeat" description="WD" evidence="3">
    <location>
        <begin position="252"/>
        <end position="285"/>
    </location>
</feature>
<dbReference type="SUPFAM" id="SSF50978">
    <property type="entry name" value="WD40 repeat-like"/>
    <property type="match status" value="1"/>
</dbReference>
<feature type="repeat" description="WD" evidence="3">
    <location>
        <begin position="217"/>
        <end position="251"/>
    </location>
</feature>
<dbReference type="Pfam" id="PF00400">
    <property type="entry name" value="WD40"/>
    <property type="match status" value="3"/>
</dbReference>
<dbReference type="GO" id="GO:0043161">
    <property type="term" value="P:proteasome-mediated ubiquitin-dependent protein catabolic process"/>
    <property type="evidence" value="ECO:0007669"/>
    <property type="project" value="TreeGrafter"/>
</dbReference>
<sequence length="394" mass="44173">MGYAMSRLEMDSELCDGDKTMPEAGSSKRASKSLNKLDHEIAQVTKLNTSPHKQLAKLVPGTQKLSVSPVKMLVGREANYSARGRFSAADRCHMLSRYLPVKGPWLVDQMSTRAYVSQFSADGSLFVAGFQGSYIRIYNVEDGWKVQKNILAKSLRWTVTDTSLSPDQRHLVYASMSPIVHIVDVRSAETESLANVTEFHDGLDFSSSSDGSYSFGIFSVKFSTDGRELVAGSSDDSIYVYDLEQNKLSLKILAHTSDVNTVCFADESGHLLFSGSDDNLCKVWDRRCFIAKGKPAGVLSGHLEGITFIDSHGDGRYFISNGKDQTIKLWDIRKMAPNATSYSGLRNYEWDYRWMDYPYEARDLKHPSDQSIATYKGHSVLRTLIRCYFSPVYR</sequence>
<dbReference type="Gene3D" id="2.130.10.10">
    <property type="entry name" value="YVTN repeat-like/Quinoprotein amine dehydrogenase"/>
    <property type="match status" value="2"/>
</dbReference>
<keyword evidence="2" id="KW-0677">Repeat</keyword>
<evidence type="ECO:0000313" key="6">
    <source>
        <dbReference type="Proteomes" id="UP001162972"/>
    </source>
</evidence>
<dbReference type="InterPro" id="IPR036322">
    <property type="entry name" value="WD40_repeat_dom_sf"/>
</dbReference>
<evidence type="ECO:0000256" key="2">
    <source>
        <dbReference type="ARBA" id="ARBA00022737"/>
    </source>
</evidence>
<proteinExistence type="predicted"/>
<reference evidence="5 6" key="1">
    <citation type="journal article" date="2023" name="Int. J. Mol. Sci.">
        <title>De Novo Assembly and Annotation of 11 Diverse Shrub Willow (Salix) Genomes Reveals Novel Gene Organization in Sex-Linked Regions.</title>
        <authorList>
            <person name="Hyden B."/>
            <person name="Feng K."/>
            <person name="Yates T.B."/>
            <person name="Jawdy S."/>
            <person name="Cereghino C."/>
            <person name="Smart L.B."/>
            <person name="Muchero W."/>
        </authorList>
    </citation>
    <scope>NUCLEOTIDE SEQUENCE [LARGE SCALE GENOMIC DNA]</scope>
    <source>
        <tissue evidence="5">Shoot tip</tissue>
    </source>
</reference>
<evidence type="ECO:0000313" key="5">
    <source>
        <dbReference type="EMBL" id="KAJ6401139.1"/>
    </source>
</evidence>
<dbReference type="InterPro" id="IPR051859">
    <property type="entry name" value="DCAF"/>
</dbReference>
<dbReference type="PRINTS" id="PR00320">
    <property type="entry name" value="GPROTEINBRPT"/>
</dbReference>
<dbReference type="InterPro" id="IPR001680">
    <property type="entry name" value="WD40_rpt"/>
</dbReference>
<dbReference type="EMBL" id="JAPFFJ010000019">
    <property type="protein sequence ID" value="KAJ6401139.1"/>
    <property type="molecule type" value="Genomic_DNA"/>
</dbReference>
<dbReference type="FunFam" id="2.130.10.10:FF:001117">
    <property type="entry name" value="DDB1 and CUL4-associated factor 11"/>
    <property type="match status" value="1"/>
</dbReference>
<dbReference type="GO" id="GO:0080008">
    <property type="term" value="C:Cul4-RING E3 ubiquitin ligase complex"/>
    <property type="evidence" value="ECO:0007669"/>
    <property type="project" value="TreeGrafter"/>
</dbReference>
<feature type="region of interest" description="Disordered" evidence="4">
    <location>
        <begin position="14"/>
        <end position="33"/>
    </location>
</feature>
<dbReference type="Proteomes" id="UP001162972">
    <property type="component" value="Chromosome 14"/>
</dbReference>
<dbReference type="InterPro" id="IPR015943">
    <property type="entry name" value="WD40/YVTN_repeat-like_dom_sf"/>
</dbReference>
<organism evidence="5 6">
    <name type="scientific">Salix udensis</name>
    <dbReference type="NCBI Taxonomy" id="889485"/>
    <lineage>
        <taxon>Eukaryota</taxon>
        <taxon>Viridiplantae</taxon>
        <taxon>Streptophyta</taxon>
        <taxon>Embryophyta</taxon>
        <taxon>Tracheophyta</taxon>
        <taxon>Spermatophyta</taxon>
        <taxon>Magnoliopsida</taxon>
        <taxon>eudicotyledons</taxon>
        <taxon>Gunneridae</taxon>
        <taxon>Pentapetalae</taxon>
        <taxon>rosids</taxon>
        <taxon>fabids</taxon>
        <taxon>Malpighiales</taxon>
        <taxon>Salicaceae</taxon>
        <taxon>Saliceae</taxon>
        <taxon>Salix</taxon>
    </lineage>
</organism>
<name>A0AAD6NPX8_9ROSI</name>
<dbReference type="PANTHER" id="PTHR19847:SF27">
    <property type="entry name" value="LEC14B HOMOLOG"/>
    <property type="match status" value="1"/>
</dbReference>
<protein>
    <recommendedName>
        <fullName evidence="7">LEC14B homolog</fullName>
    </recommendedName>
</protein>
<dbReference type="PANTHER" id="PTHR19847">
    <property type="entry name" value="DDB1- AND CUL4-ASSOCIATED FACTOR 11"/>
    <property type="match status" value="1"/>
</dbReference>
<dbReference type="FunFam" id="2.130.10.10:FF:000960">
    <property type="entry name" value="LEC14B protein-like isoform X1"/>
    <property type="match status" value="1"/>
</dbReference>
<feature type="repeat" description="WD" evidence="3">
    <location>
        <begin position="299"/>
        <end position="340"/>
    </location>
</feature>
<keyword evidence="1 3" id="KW-0853">WD repeat</keyword>
<dbReference type="AlphaFoldDB" id="A0AAD6NPX8"/>
<dbReference type="PROSITE" id="PS50082">
    <property type="entry name" value="WD_REPEATS_2"/>
    <property type="match status" value="3"/>
</dbReference>
<evidence type="ECO:0000256" key="4">
    <source>
        <dbReference type="SAM" id="MobiDB-lite"/>
    </source>
</evidence>
<accession>A0AAD6NPX8</accession>
<evidence type="ECO:0008006" key="7">
    <source>
        <dbReference type="Google" id="ProtNLM"/>
    </source>
</evidence>
<comment type="caution">
    <text evidence="5">The sequence shown here is derived from an EMBL/GenBank/DDBJ whole genome shotgun (WGS) entry which is preliminary data.</text>
</comment>
<evidence type="ECO:0000256" key="1">
    <source>
        <dbReference type="ARBA" id="ARBA00022574"/>
    </source>
</evidence>
<dbReference type="InterPro" id="IPR020472">
    <property type="entry name" value="WD40_PAC1"/>
</dbReference>
<gene>
    <name evidence="5" type="ORF">OIU84_016531</name>
</gene>
<dbReference type="PROSITE" id="PS50294">
    <property type="entry name" value="WD_REPEATS_REGION"/>
    <property type="match status" value="2"/>
</dbReference>
<keyword evidence="6" id="KW-1185">Reference proteome</keyword>
<dbReference type="SMART" id="SM00320">
    <property type="entry name" value="WD40"/>
    <property type="match status" value="5"/>
</dbReference>
<evidence type="ECO:0000256" key="3">
    <source>
        <dbReference type="PROSITE-ProRule" id="PRU00221"/>
    </source>
</evidence>